<dbReference type="SUPFAM" id="SSF81631">
    <property type="entry name" value="PAP/OAS1 substrate-binding domain"/>
    <property type="match status" value="1"/>
</dbReference>
<evidence type="ECO:0000313" key="1">
    <source>
        <dbReference type="Proteomes" id="UP000492821"/>
    </source>
</evidence>
<dbReference type="WBParaSite" id="Pan_g5216.t1">
    <property type="protein sequence ID" value="Pan_g5216.t1"/>
    <property type="gene ID" value="Pan_g5216"/>
</dbReference>
<dbReference type="AlphaFoldDB" id="A0A7E4VYJ5"/>
<protein>
    <submittedName>
        <fullName evidence="2">PAP-associated domain-containing protein</fullName>
    </submittedName>
</protein>
<reference evidence="2" key="2">
    <citation type="submission" date="2020-10" db="UniProtKB">
        <authorList>
            <consortium name="WormBaseParasite"/>
        </authorList>
    </citation>
    <scope>IDENTIFICATION</scope>
</reference>
<keyword evidence="1" id="KW-1185">Reference proteome</keyword>
<dbReference type="Proteomes" id="UP000492821">
    <property type="component" value="Unassembled WGS sequence"/>
</dbReference>
<proteinExistence type="predicted"/>
<evidence type="ECO:0000313" key="2">
    <source>
        <dbReference type="WBParaSite" id="Pan_g5216.t1"/>
    </source>
</evidence>
<reference evidence="1" key="1">
    <citation type="journal article" date="2013" name="Genetics">
        <title>The draft genome and transcriptome of Panagrellus redivivus are shaped by the harsh demands of a free-living lifestyle.</title>
        <authorList>
            <person name="Srinivasan J."/>
            <person name="Dillman A.R."/>
            <person name="Macchietto M.G."/>
            <person name="Heikkinen L."/>
            <person name="Lakso M."/>
            <person name="Fracchia K.M."/>
            <person name="Antoshechkin I."/>
            <person name="Mortazavi A."/>
            <person name="Wong G."/>
            <person name="Sternberg P.W."/>
        </authorList>
    </citation>
    <scope>NUCLEOTIDE SEQUENCE [LARGE SCALE GENOMIC DNA]</scope>
    <source>
        <strain evidence="1">MT8872</strain>
    </source>
</reference>
<accession>A0A7E4VYJ5</accession>
<dbReference type="Gene3D" id="1.10.1410.10">
    <property type="match status" value="1"/>
</dbReference>
<name>A0A7E4VYJ5_PANRE</name>
<organism evidence="1 2">
    <name type="scientific">Panagrellus redivivus</name>
    <name type="common">Microworm</name>
    <dbReference type="NCBI Taxonomy" id="6233"/>
    <lineage>
        <taxon>Eukaryota</taxon>
        <taxon>Metazoa</taxon>
        <taxon>Ecdysozoa</taxon>
        <taxon>Nematoda</taxon>
        <taxon>Chromadorea</taxon>
        <taxon>Rhabditida</taxon>
        <taxon>Tylenchina</taxon>
        <taxon>Panagrolaimomorpha</taxon>
        <taxon>Panagrolaimoidea</taxon>
        <taxon>Panagrolaimidae</taxon>
        <taxon>Panagrellus</taxon>
    </lineage>
</organism>
<sequence>MSSSNTTETVDAIYPAFTSLTAFSKSLASLIRGYSTVVQENATDVFNRLICLNLKPPQQAEIRKLEQAAHQITELHIGADLIQLFSDKWNLEGTSYDEKMMKQNELDSKLYTLASEVGSELVEVLKVDVFLSGSVQQGTANAHDFYLDFVAQKYVDRTQLNEEMVKLRTHTCARRAFPMKNKRVVRIEDVVFNGSHIKHIDITFAESSISTDFGIAVYRQSPRIRLLMTDVKHILKRLGLIDTSKNYISSCAVVVAVLSFQQDLANGKQFGQYDELFNCFCHYFGTFDFTHCAMHSEQGTIDKPIDTEFRAAVILEHLGETNVAERLQHAQLEVVQNYFIILSKIPHFDFMFSN</sequence>